<keyword evidence="7 15" id="KW-0479">Metal-binding</keyword>
<evidence type="ECO:0000256" key="9">
    <source>
        <dbReference type="ARBA" id="ARBA00022840"/>
    </source>
</evidence>
<dbReference type="AlphaFoldDB" id="A0A5D0MN13"/>
<dbReference type="PANTHER" id="PTHR10947:SF0">
    <property type="entry name" value="PHENYLALANINE--TRNA LIGASE BETA SUBUNIT"/>
    <property type="match status" value="1"/>
</dbReference>
<dbReference type="EMBL" id="VSIV01000246">
    <property type="protein sequence ID" value="TYB32861.1"/>
    <property type="molecule type" value="Genomic_DNA"/>
</dbReference>
<dbReference type="FunFam" id="3.50.40.10:FF:000001">
    <property type="entry name" value="Phenylalanine--tRNA ligase beta subunit"/>
    <property type="match status" value="1"/>
</dbReference>
<dbReference type="GO" id="GO:0005524">
    <property type="term" value="F:ATP binding"/>
    <property type="evidence" value="ECO:0007669"/>
    <property type="project" value="UniProtKB-UniRule"/>
</dbReference>
<evidence type="ECO:0000256" key="2">
    <source>
        <dbReference type="ARBA" id="ARBA00008653"/>
    </source>
</evidence>
<keyword evidence="5 16" id="KW-0820">tRNA-binding</keyword>
<dbReference type="SUPFAM" id="SSF54991">
    <property type="entry name" value="Anticodon-binding domain of PheRS"/>
    <property type="match status" value="1"/>
</dbReference>
<dbReference type="GO" id="GO:0000287">
    <property type="term" value="F:magnesium ion binding"/>
    <property type="evidence" value="ECO:0007669"/>
    <property type="project" value="UniProtKB-UniRule"/>
</dbReference>
<dbReference type="Pfam" id="PF03484">
    <property type="entry name" value="B5"/>
    <property type="match status" value="1"/>
</dbReference>
<dbReference type="InterPro" id="IPR033714">
    <property type="entry name" value="tRNA_bind_bactPheRS"/>
</dbReference>
<dbReference type="HAMAP" id="MF_00283">
    <property type="entry name" value="Phe_tRNA_synth_beta1"/>
    <property type="match status" value="1"/>
</dbReference>
<dbReference type="SUPFAM" id="SSF55681">
    <property type="entry name" value="Class II aaRS and biotin synthetases"/>
    <property type="match status" value="1"/>
</dbReference>
<evidence type="ECO:0000256" key="4">
    <source>
        <dbReference type="ARBA" id="ARBA00022490"/>
    </source>
</evidence>
<dbReference type="Gene3D" id="3.30.930.10">
    <property type="entry name" value="Bira Bifunctional Protein, Domain 2"/>
    <property type="match status" value="1"/>
</dbReference>
<evidence type="ECO:0000259" key="19">
    <source>
        <dbReference type="PROSITE" id="PS51483"/>
    </source>
</evidence>
<dbReference type="InterPro" id="IPR005147">
    <property type="entry name" value="tRNA_synthase_B5-dom"/>
</dbReference>
<keyword evidence="11 16" id="KW-0694">RNA-binding</keyword>
<dbReference type="InterPro" id="IPR020825">
    <property type="entry name" value="Phe-tRNA_synthase-like_B3/B4"/>
</dbReference>
<evidence type="ECO:0000256" key="5">
    <source>
        <dbReference type="ARBA" id="ARBA00022555"/>
    </source>
</evidence>
<dbReference type="NCBIfam" id="TIGR00472">
    <property type="entry name" value="pheT_bact"/>
    <property type="match status" value="1"/>
</dbReference>
<evidence type="ECO:0000256" key="1">
    <source>
        <dbReference type="ARBA" id="ARBA00004496"/>
    </source>
</evidence>
<dbReference type="SMART" id="SM00873">
    <property type="entry name" value="B3_4"/>
    <property type="match status" value="1"/>
</dbReference>
<proteinExistence type="inferred from homology"/>
<dbReference type="InterPro" id="IPR004532">
    <property type="entry name" value="Phe-tRNA-ligase_IIc_bsu_bact"/>
</dbReference>
<dbReference type="PROSITE" id="PS51483">
    <property type="entry name" value="B5"/>
    <property type="match status" value="1"/>
</dbReference>
<evidence type="ECO:0000256" key="10">
    <source>
        <dbReference type="ARBA" id="ARBA00022842"/>
    </source>
</evidence>
<comment type="caution">
    <text evidence="20">The sequence shown here is derived from an EMBL/GenBank/DDBJ whole genome shotgun (WGS) entry which is preliminary data.</text>
</comment>
<dbReference type="GO" id="GO:0006432">
    <property type="term" value="P:phenylalanyl-tRNA aminoacylation"/>
    <property type="evidence" value="ECO:0007669"/>
    <property type="project" value="UniProtKB-UniRule"/>
</dbReference>
<dbReference type="FunFam" id="3.30.56.10:FF:000002">
    <property type="entry name" value="Phenylalanine--tRNA ligase beta subunit"/>
    <property type="match status" value="1"/>
</dbReference>
<reference evidence="20 21" key="1">
    <citation type="submission" date="2019-08" db="EMBL/GenBank/DDBJ databases">
        <title>Genomic characterization of a novel candidate phylum (ARYD3) from a high temperature, high salinity tertiary oil reservoir in north central Oklahoma, USA.</title>
        <authorList>
            <person name="Youssef N.H."/>
            <person name="Yadav A."/>
            <person name="Elshahed M.S."/>
        </authorList>
    </citation>
    <scope>NUCLEOTIDE SEQUENCE [LARGE SCALE GENOMIC DNA]</scope>
    <source>
        <strain evidence="20">ARYD1</strain>
    </source>
</reference>
<accession>A0A5D0MN13</accession>
<protein>
    <recommendedName>
        <fullName evidence="15">Phenylalanine--tRNA ligase beta subunit</fullName>
        <ecNumber evidence="15">6.1.1.20</ecNumber>
    </recommendedName>
    <alternativeName>
        <fullName evidence="15">Phenylalanyl-tRNA synthetase beta subunit</fullName>
        <shortName evidence="15">PheRS</shortName>
    </alternativeName>
</protein>
<dbReference type="SMART" id="SM00896">
    <property type="entry name" value="FDX-ACB"/>
    <property type="match status" value="1"/>
</dbReference>
<dbReference type="FunFam" id="2.40.50.140:FF:000045">
    <property type="entry name" value="Phenylalanine--tRNA ligase beta subunit"/>
    <property type="match status" value="1"/>
</dbReference>
<dbReference type="PANTHER" id="PTHR10947">
    <property type="entry name" value="PHENYLALANYL-TRNA SYNTHETASE BETA CHAIN AND LEUCINE-RICH REPEAT-CONTAINING PROTEIN 47"/>
    <property type="match status" value="1"/>
</dbReference>
<dbReference type="EC" id="6.1.1.20" evidence="15"/>
<dbReference type="Gene3D" id="3.30.70.380">
    <property type="entry name" value="Ferrodoxin-fold anticodon-binding domain"/>
    <property type="match status" value="1"/>
</dbReference>
<dbReference type="InterPro" id="IPR045060">
    <property type="entry name" value="Phe-tRNA-ligase_IIc_bsu"/>
</dbReference>
<dbReference type="Gene3D" id="2.40.50.140">
    <property type="entry name" value="Nucleic acid-binding proteins"/>
    <property type="match status" value="1"/>
</dbReference>
<dbReference type="RefSeq" id="WP_303701638.1">
    <property type="nucleotide sequence ID" value="NZ_VSIV01000246.1"/>
</dbReference>
<gene>
    <name evidence="15" type="primary">pheT</name>
    <name evidence="20" type="ORF">FXF49_09370</name>
</gene>
<feature type="domain" description="FDX-ACB" evidence="18">
    <location>
        <begin position="701"/>
        <end position="793"/>
    </location>
</feature>
<feature type="domain" description="B5" evidence="19">
    <location>
        <begin position="401"/>
        <end position="476"/>
    </location>
</feature>
<evidence type="ECO:0000256" key="13">
    <source>
        <dbReference type="ARBA" id="ARBA00023146"/>
    </source>
</evidence>
<dbReference type="InterPro" id="IPR045864">
    <property type="entry name" value="aa-tRNA-synth_II/BPL/LPL"/>
</dbReference>
<dbReference type="Pfam" id="PF03483">
    <property type="entry name" value="B3_4"/>
    <property type="match status" value="1"/>
</dbReference>
<evidence type="ECO:0000259" key="18">
    <source>
        <dbReference type="PROSITE" id="PS51447"/>
    </source>
</evidence>
<feature type="binding site" evidence="15">
    <location>
        <position position="454"/>
    </location>
    <ligand>
        <name>Mg(2+)</name>
        <dbReference type="ChEBI" id="CHEBI:18420"/>
        <note>shared with alpha subunit</note>
    </ligand>
</feature>
<evidence type="ECO:0000256" key="3">
    <source>
        <dbReference type="ARBA" id="ARBA00011209"/>
    </source>
</evidence>
<evidence type="ECO:0000256" key="7">
    <source>
        <dbReference type="ARBA" id="ARBA00022723"/>
    </source>
</evidence>
<feature type="binding site" evidence="15">
    <location>
        <position position="464"/>
    </location>
    <ligand>
        <name>Mg(2+)</name>
        <dbReference type="ChEBI" id="CHEBI:18420"/>
        <note>shared with alpha subunit</note>
    </ligand>
</feature>
<dbReference type="InterPro" id="IPR005146">
    <property type="entry name" value="B3/B4_tRNA-bd"/>
</dbReference>
<dbReference type="SUPFAM" id="SSF46955">
    <property type="entry name" value="Putative DNA-binding domain"/>
    <property type="match status" value="1"/>
</dbReference>
<keyword evidence="9 15" id="KW-0067">ATP-binding</keyword>
<comment type="catalytic activity">
    <reaction evidence="14 15">
        <text>tRNA(Phe) + L-phenylalanine + ATP = L-phenylalanyl-tRNA(Phe) + AMP + diphosphate + H(+)</text>
        <dbReference type="Rhea" id="RHEA:19413"/>
        <dbReference type="Rhea" id="RHEA-COMP:9668"/>
        <dbReference type="Rhea" id="RHEA-COMP:9699"/>
        <dbReference type="ChEBI" id="CHEBI:15378"/>
        <dbReference type="ChEBI" id="CHEBI:30616"/>
        <dbReference type="ChEBI" id="CHEBI:33019"/>
        <dbReference type="ChEBI" id="CHEBI:58095"/>
        <dbReference type="ChEBI" id="CHEBI:78442"/>
        <dbReference type="ChEBI" id="CHEBI:78531"/>
        <dbReference type="ChEBI" id="CHEBI:456215"/>
        <dbReference type="EC" id="6.1.1.20"/>
    </reaction>
</comment>
<dbReference type="InterPro" id="IPR009061">
    <property type="entry name" value="DNA-bd_dom_put_sf"/>
</dbReference>
<dbReference type="InterPro" id="IPR012340">
    <property type="entry name" value="NA-bd_OB-fold"/>
</dbReference>
<evidence type="ECO:0000259" key="17">
    <source>
        <dbReference type="PROSITE" id="PS50886"/>
    </source>
</evidence>
<dbReference type="Pfam" id="PF03147">
    <property type="entry name" value="FDX-ACB"/>
    <property type="match status" value="1"/>
</dbReference>
<evidence type="ECO:0000256" key="15">
    <source>
        <dbReference type="HAMAP-Rule" id="MF_00283"/>
    </source>
</evidence>
<dbReference type="InterPro" id="IPR005121">
    <property type="entry name" value="Fdx_antiC-bd"/>
</dbReference>
<dbReference type="GO" id="GO:0000049">
    <property type="term" value="F:tRNA binding"/>
    <property type="evidence" value="ECO:0007669"/>
    <property type="project" value="UniProtKB-UniRule"/>
</dbReference>
<evidence type="ECO:0000313" key="21">
    <source>
        <dbReference type="Proteomes" id="UP000323337"/>
    </source>
</evidence>
<organism evidence="20 21">
    <name type="scientific">Flexistipes sinusarabici</name>
    <dbReference type="NCBI Taxonomy" id="2352"/>
    <lineage>
        <taxon>Bacteria</taxon>
        <taxon>Pseudomonadati</taxon>
        <taxon>Deferribacterota</taxon>
        <taxon>Deferribacteres</taxon>
        <taxon>Deferribacterales</taxon>
        <taxon>Flexistipitaceae</taxon>
        <taxon>Flexistipes</taxon>
    </lineage>
</organism>
<dbReference type="Proteomes" id="UP000323337">
    <property type="component" value="Unassembled WGS sequence"/>
</dbReference>
<dbReference type="PROSITE" id="PS51447">
    <property type="entry name" value="FDX_ACB"/>
    <property type="match status" value="1"/>
</dbReference>
<keyword evidence="8 15" id="KW-0547">Nucleotide-binding</keyword>
<keyword evidence="4 15" id="KW-0963">Cytoplasm</keyword>
<evidence type="ECO:0000256" key="8">
    <source>
        <dbReference type="ARBA" id="ARBA00022741"/>
    </source>
</evidence>
<keyword evidence="10 15" id="KW-0460">Magnesium</keyword>
<dbReference type="Gene3D" id="3.30.56.10">
    <property type="match status" value="2"/>
</dbReference>
<evidence type="ECO:0000256" key="16">
    <source>
        <dbReference type="PROSITE-ProRule" id="PRU00209"/>
    </source>
</evidence>
<dbReference type="Pfam" id="PF17759">
    <property type="entry name" value="tRNA_synthFbeta"/>
    <property type="match status" value="1"/>
</dbReference>
<evidence type="ECO:0000256" key="12">
    <source>
        <dbReference type="ARBA" id="ARBA00022917"/>
    </source>
</evidence>
<comment type="subcellular location">
    <subcellularLocation>
        <location evidence="1 15">Cytoplasm</location>
    </subcellularLocation>
</comment>
<evidence type="ECO:0000313" key="20">
    <source>
        <dbReference type="EMBL" id="TYB32861.1"/>
    </source>
</evidence>
<comment type="similarity">
    <text evidence="2 15">Belongs to the phenylalanyl-tRNA synthetase beta subunit family. Type 1 subfamily.</text>
</comment>
<evidence type="ECO:0000256" key="6">
    <source>
        <dbReference type="ARBA" id="ARBA00022598"/>
    </source>
</evidence>
<keyword evidence="12 15" id="KW-0648">Protein biosynthesis</keyword>
<dbReference type="SUPFAM" id="SSF50249">
    <property type="entry name" value="Nucleic acid-binding proteins"/>
    <property type="match status" value="1"/>
</dbReference>
<feature type="binding site" evidence="15">
    <location>
        <position position="460"/>
    </location>
    <ligand>
        <name>Mg(2+)</name>
        <dbReference type="ChEBI" id="CHEBI:18420"/>
        <note>shared with alpha subunit</note>
    </ligand>
</feature>
<dbReference type="InterPro" id="IPR002547">
    <property type="entry name" value="tRNA-bd_dom"/>
</dbReference>
<dbReference type="CDD" id="cd00769">
    <property type="entry name" value="PheRS_beta_core"/>
    <property type="match status" value="1"/>
</dbReference>
<dbReference type="InterPro" id="IPR036690">
    <property type="entry name" value="Fdx_antiC-bd_sf"/>
</dbReference>
<dbReference type="NCBIfam" id="NF045760">
    <property type="entry name" value="YtpR"/>
    <property type="match status" value="1"/>
</dbReference>
<evidence type="ECO:0000256" key="14">
    <source>
        <dbReference type="ARBA" id="ARBA00049255"/>
    </source>
</evidence>
<dbReference type="PROSITE" id="PS50886">
    <property type="entry name" value="TRBD"/>
    <property type="match status" value="1"/>
</dbReference>
<dbReference type="SUPFAM" id="SSF56037">
    <property type="entry name" value="PheT/TilS domain"/>
    <property type="match status" value="1"/>
</dbReference>
<sequence>MKVSLSWLNDFVDISGIEVFELAERLTMSGLEIEGVEKLEAAENVVTAAVKKVEKHPDADKLSLCEVSDGENTYTVVCGAPNVAEGQIIPFAKVGAVLPGGFKIKKAKLRGVESFGMICSAAELNLEEKSEGIMPLPEDTPVSKDINEVLGLGGYVLDISITPNRADCLSVRGVAREVAALYSRKMKKTSYELKSDKSLNASDYSYVKVEDEEKCPVYLGRIIKNVKIKPSPLWMQNRLRAVGVRPINNIVDITNYIMFEYGQPLHTFDLREIEGGITVRTAKPGEKIMTLDGKERLLDESMLVIADESKPIGIAGVMGGEYSGIHDDTKDVFLECAYFKPENIRMTARKLGLQTDSSYRYERGIDRVNTLSMVDYAASLLKDNADGNVADGILSNDYKEYIPLSVNADVNNINKLLGTEITEKEMVKILEELGFGVKAKEGELTVEVPPYRVDIERWQDLAEEVARIYGYNNIEATIPRLSADSVPPEPFLKNAKNIKSSLKTLGFNEIINYSFMSERFLNRFDKKDNFVKLLNPISEDMDTLRTYVFPGVVAAAKQNINQGFKNIRLFEIAKTFINRNESIPEQLSGLAFCSTSSFFPLSWNTGSRVDTFYYMKGVLDNLLKSLKINAEYEKNESYDFLHPGKSAEIKVDGKVYGFIGQLHPNIAEEEDIQEDLYLCEVYLEKLINEKVQGDFHYDKFSVYPFVYKDLSVVVESSVNAGDLLEYIKNFGPLVYDAVIYDIYQGDKIDGNKLSLTFRIFYSALDRTLTDEETNKILEEIITGMTEKYSAELR</sequence>
<feature type="domain" description="TRNA-binding" evidence="17">
    <location>
        <begin position="39"/>
        <end position="147"/>
    </location>
</feature>
<comment type="cofactor">
    <cofactor evidence="15">
        <name>Mg(2+)</name>
        <dbReference type="ChEBI" id="CHEBI:18420"/>
    </cofactor>
    <text evidence="15">Binds 2 magnesium ions per tetramer.</text>
</comment>
<dbReference type="InterPro" id="IPR041616">
    <property type="entry name" value="PheRS_beta_core"/>
</dbReference>
<dbReference type="GO" id="GO:0004826">
    <property type="term" value="F:phenylalanine-tRNA ligase activity"/>
    <property type="evidence" value="ECO:0007669"/>
    <property type="project" value="UniProtKB-UniRule"/>
</dbReference>
<name>A0A5D0MN13_FLESI</name>
<keyword evidence="6 15" id="KW-0436">Ligase</keyword>
<feature type="binding site" evidence="15">
    <location>
        <position position="463"/>
    </location>
    <ligand>
        <name>Mg(2+)</name>
        <dbReference type="ChEBI" id="CHEBI:18420"/>
        <note>shared with alpha subunit</note>
    </ligand>
</feature>
<keyword evidence="13 15" id="KW-0030">Aminoacyl-tRNA synthetase</keyword>
<dbReference type="SMART" id="SM00874">
    <property type="entry name" value="B5"/>
    <property type="match status" value="1"/>
</dbReference>
<dbReference type="Gene3D" id="3.50.40.10">
    <property type="entry name" value="Phenylalanyl-trna Synthetase, Chain B, domain 3"/>
    <property type="match status" value="1"/>
</dbReference>
<comment type="subunit">
    <text evidence="3 15">Tetramer of two alpha and two beta subunits.</text>
</comment>
<dbReference type="CDD" id="cd02796">
    <property type="entry name" value="tRNA_bind_bactPheRS"/>
    <property type="match status" value="1"/>
</dbReference>
<dbReference type="GO" id="GO:0009328">
    <property type="term" value="C:phenylalanine-tRNA ligase complex"/>
    <property type="evidence" value="ECO:0007669"/>
    <property type="project" value="TreeGrafter"/>
</dbReference>
<dbReference type="Pfam" id="PF01588">
    <property type="entry name" value="tRNA_bind"/>
    <property type="match status" value="1"/>
</dbReference>
<evidence type="ECO:0000256" key="11">
    <source>
        <dbReference type="ARBA" id="ARBA00022884"/>
    </source>
</evidence>